<dbReference type="Proteomes" id="UP001066276">
    <property type="component" value="Chromosome 12"/>
</dbReference>
<dbReference type="AlphaFoldDB" id="A0AAV7KUM1"/>
<name>A0AAV7KUM1_PLEWA</name>
<evidence type="ECO:0000313" key="2">
    <source>
        <dbReference type="Proteomes" id="UP001066276"/>
    </source>
</evidence>
<keyword evidence="2" id="KW-1185">Reference proteome</keyword>
<proteinExistence type="predicted"/>
<sequence>MPGSGADWAASPPGSGWSAAVLRRSAGEPWKKVEAVMAWASAEIRRCVVVCPGAATRGKAAWGRAEGSLASVGTVWETLKVYIRGVTISKHAGVLRSISECLCTLERELAQLQVLSTGDQILGRVHAKLTEFQDTALAEVQHMGEYATARCMGSGRDLDRPW</sequence>
<protein>
    <submittedName>
        <fullName evidence="1">Uncharacterized protein</fullName>
    </submittedName>
</protein>
<evidence type="ECO:0000313" key="1">
    <source>
        <dbReference type="EMBL" id="KAJ1082417.1"/>
    </source>
</evidence>
<organism evidence="1 2">
    <name type="scientific">Pleurodeles waltl</name>
    <name type="common">Iberian ribbed newt</name>
    <dbReference type="NCBI Taxonomy" id="8319"/>
    <lineage>
        <taxon>Eukaryota</taxon>
        <taxon>Metazoa</taxon>
        <taxon>Chordata</taxon>
        <taxon>Craniata</taxon>
        <taxon>Vertebrata</taxon>
        <taxon>Euteleostomi</taxon>
        <taxon>Amphibia</taxon>
        <taxon>Batrachia</taxon>
        <taxon>Caudata</taxon>
        <taxon>Salamandroidea</taxon>
        <taxon>Salamandridae</taxon>
        <taxon>Pleurodelinae</taxon>
        <taxon>Pleurodeles</taxon>
    </lineage>
</organism>
<reference evidence="1" key="1">
    <citation type="journal article" date="2022" name="bioRxiv">
        <title>Sequencing and chromosome-scale assembly of the giantPleurodeles waltlgenome.</title>
        <authorList>
            <person name="Brown T."/>
            <person name="Elewa A."/>
            <person name="Iarovenko S."/>
            <person name="Subramanian E."/>
            <person name="Araus A.J."/>
            <person name="Petzold A."/>
            <person name="Susuki M."/>
            <person name="Suzuki K.-i.T."/>
            <person name="Hayashi T."/>
            <person name="Toyoda A."/>
            <person name="Oliveira C."/>
            <person name="Osipova E."/>
            <person name="Leigh N.D."/>
            <person name="Simon A."/>
            <person name="Yun M.H."/>
        </authorList>
    </citation>
    <scope>NUCLEOTIDE SEQUENCE</scope>
    <source>
        <strain evidence="1">20211129_DDA</strain>
        <tissue evidence="1">Liver</tissue>
    </source>
</reference>
<gene>
    <name evidence="1" type="ORF">NDU88_002585</name>
</gene>
<comment type="caution">
    <text evidence="1">The sequence shown here is derived from an EMBL/GenBank/DDBJ whole genome shotgun (WGS) entry which is preliminary data.</text>
</comment>
<dbReference type="EMBL" id="JANPWB010000016">
    <property type="protein sequence ID" value="KAJ1082417.1"/>
    <property type="molecule type" value="Genomic_DNA"/>
</dbReference>
<accession>A0AAV7KUM1</accession>